<gene>
    <name evidence="2" type="ORF">HPBE_LOCUS20120</name>
</gene>
<accession>A0A3P8B7T7</accession>
<evidence type="ECO:0000313" key="3">
    <source>
        <dbReference type="Proteomes" id="UP000050761"/>
    </source>
</evidence>
<dbReference type="EMBL" id="UZAH01031878">
    <property type="protein sequence ID" value="VDP18351.1"/>
    <property type="molecule type" value="Genomic_DNA"/>
</dbReference>
<dbReference type="WBParaSite" id="HPBE_0002012101-mRNA-1">
    <property type="protein sequence ID" value="HPBE_0002012101-mRNA-1"/>
    <property type="gene ID" value="HPBE_0002012101"/>
</dbReference>
<evidence type="ECO:0000313" key="2">
    <source>
        <dbReference type="EMBL" id="VDP18351.1"/>
    </source>
</evidence>
<sequence length="157" mass="16851">MTLFVSLKRGGTIEVFWHATGTNGGAAGARSSKSMINGTTGDTGGTSVVMDYISIPQNNPDLDYMQAAAFPNSLYAKCTNSSTTEYNVMCGRYEQSYGSFASGVSTPGALSDMYITSTEKTQGLETLPEIETPKTSTYNFMQSPERIRPPSRASTHV</sequence>
<reference evidence="4" key="2">
    <citation type="submission" date="2019-09" db="UniProtKB">
        <authorList>
            <consortium name="WormBaseParasite"/>
        </authorList>
    </citation>
    <scope>IDENTIFICATION</scope>
</reference>
<reference evidence="2 3" key="1">
    <citation type="submission" date="2018-11" db="EMBL/GenBank/DDBJ databases">
        <authorList>
            <consortium name="Pathogen Informatics"/>
        </authorList>
    </citation>
    <scope>NUCLEOTIDE SEQUENCE [LARGE SCALE GENOMIC DNA]</scope>
</reference>
<dbReference type="Proteomes" id="UP000050761">
    <property type="component" value="Unassembled WGS sequence"/>
</dbReference>
<dbReference type="OrthoDB" id="6413693at2759"/>
<feature type="region of interest" description="Disordered" evidence="1">
    <location>
        <begin position="134"/>
        <end position="157"/>
    </location>
</feature>
<evidence type="ECO:0000256" key="1">
    <source>
        <dbReference type="SAM" id="MobiDB-lite"/>
    </source>
</evidence>
<proteinExistence type="predicted"/>
<organism evidence="2">
    <name type="scientific">Heligmosomoides polygyrus</name>
    <name type="common">Parasitic roundworm</name>
    <dbReference type="NCBI Taxonomy" id="6339"/>
    <lineage>
        <taxon>Eukaryota</taxon>
        <taxon>Metazoa</taxon>
        <taxon>Ecdysozoa</taxon>
        <taxon>Nematoda</taxon>
        <taxon>Chromadorea</taxon>
        <taxon>Rhabditida</taxon>
        <taxon>Rhabditina</taxon>
        <taxon>Rhabditomorpha</taxon>
        <taxon>Strongyloidea</taxon>
        <taxon>Heligmosomidae</taxon>
        <taxon>Heligmosomoides</taxon>
    </lineage>
</organism>
<protein>
    <submittedName>
        <fullName evidence="4">DOMON domain-containing protein</fullName>
    </submittedName>
</protein>
<dbReference type="AlphaFoldDB" id="A0A3P8B7T7"/>
<evidence type="ECO:0000313" key="4">
    <source>
        <dbReference type="WBParaSite" id="HPBE_0002012101-mRNA-1"/>
    </source>
</evidence>
<keyword evidence="3" id="KW-1185">Reference proteome</keyword>
<name>A0A3P8B7T7_HELPZ</name>